<comment type="caution">
    <text evidence="2">The sequence shown here is derived from an EMBL/GenBank/DDBJ whole genome shotgun (WGS) entry which is preliminary data.</text>
</comment>
<feature type="coiled-coil region" evidence="1">
    <location>
        <begin position="659"/>
        <end position="728"/>
    </location>
</feature>
<dbReference type="EMBL" id="CAJZBQ010000051">
    <property type="protein sequence ID" value="CAG9330365.1"/>
    <property type="molecule type" value="Genomic_DNA"/>
</dbReference>
<protein>
    <submittedName>
        <fullName evidence="2">Uncharacterized protein</fullName>
    </submittedName>
</protein>
<gene>
    <name evidence="2" type="ORF">BSTOLATCC_MIC50958</name>
</gene>
<evidence type="ECO:0000313" key="2">
    <source>
        <dbReference type="EMBL" id="CAG9330365.1"/>
    </source>
</evidence>
<feature type="coiled-coil region" evidence="1">
    <location>
        <begin position="551"/>
        <end position="592"/>
    </location>
</feature>
<accession>A0AAU9JZL9</accession>
<dbReference type="AlphaFoldDB" id="A0AAU9JZL9"/>
<proteinExistence type="predicted"/>
<evidence type="ECO:0000256" key="1">
    <source>
        <dbReference type="SAM" id="Coils"/>
    </source>
</evidence>
<keyword evidence="3" id="KW-1185">Reference proteome</keyword>
<name>A0AAU9JZL9_9CILI</name>
<sequence length="740" mass="86971">MLRTPISKRFGNSYIEGGTEETPISTDRELIVSTTAPDTKYYIYSAKHSKTKSSHIERTPLDDITNLTEIELLKSDLEIEKEKNEELEIKLEQKAKALNQALEEIAQKKTEFRMMKKKITEAEDALKDEIEKKENQIEILRNENEGLRTEIEKIKEEIENIESLQRENERLKSKNEKNAELLKNLMEEKENAKCKEVEMYVEQVENFKSSLQEIIGRDIIESNKDNTEMELQTLFNEALEIIKGNEQASTHKEINLSEDIELECSPDDIKAAGNRVNEIISEMEEFGCPVEFTLQVGLASIRIKVNYADEIEAQRLSLPIFSEYLNMKTPNKTEKINYLLQAKPPISESFTDREFIENKIEVDYIAYSHQLEEEIISLQSKISYENDRDDMKDILSNCIHDAAQVRIYELEMLIEQLISEIVTKNSDKQDKSYSNISLTSLLENSKIDHPKEQHQKFSSNCSEQDLSICLDQSIADPARITFQKQDENSFVMNEDLSKSSIFIDCIDLTQNKFQRNSNSSTAFSLDITKDDFHKYHRNSSKSTATTLDSTKEEFIKEQEKFLEKKKLLKEKIKEVNERQKKLAEREKQCSERLTYITVQEKKYDCHRIALDEEWTRMDEQRQEVLKCRKIIDEEWKVLKKETEKLGWFKSQEKKNCEGKEDLESKRLKLEKDLLEFENEKMRIKEENKELITKIKKFQAEKRELCIEKSLLEKEKRDLEENRRELSLMIPNIKRLITTPK</sequence>
<organism evidence="2 3">
    <name type="scientific">Blepharisma stoltei</name>
    <dbReference type="NCBI Taxonomy" id="1481888"/>
    <lineage>
        <taxon>Eukaryota</taxon>
        <taxon>Sar</taxon>
        <taxon>Alveolata</taxon>
        <taxon>Ciliophora</taxon>
        <taxon>Postciliodesmatophora</taxon>
        <taxon>Heterotrichea</taxon>
        <taxon>Heterotrichida</taxon>
        <taxon>Blepharismidae</taxon>
        <taxon>Blepharisma</taxon>
    </lineage>
</organism>
<feature type="coiled-coil region" evidence="1">
    <location>
        <begin position="67"/>
        <end position="237"/>
    </location>
</feature>
<evidence type="ECO:0000313" key="3">
    <source>
        <dbReference type="Proteomes" id="UP001162131"/>
    </source>
</evidence>
<dbReference type="Proteomes" id="UP001162131">
    <property type="component" value="Unassembled WGS sequence"/>
</dbReference>
<reference evidence="2" key="1">
    <citation type="submission" date="2021-09" db="EMBL/GenBank/DDBJ databases">
        <authorList>
            <consortium name="AG Swart"/>
            <person name="Singh M."/>
            <person name="Singh A."/>
            <person name="Seah K."/>
            <person name="Emmerich C."/>
        </authorList>
    </citation>
    <scope>NUCLEOTIDE SEQUENCE</scope>
    <source>
        <strain evidence="2">ATCC30299</strain>
    </source>
</reference>
<keyword evidence="1" id="KW-0175">Coiled coil</keyword>